<comment type="caution">
    <text evidence="1">The sequence shown here is derived from an EMBL/GenBank/DDBJ whole genome shotgun (WGS) entry which is preliminary data.</text>
</comment>
<dbReference type="Proteomes" id="UP000886520">
    <property type="component" value="Chromosome 17"/>
</dbReference>
<evidence type="ECO:0000313" key="1">
    <source>
        <dbReference type="EMBL" id="KAI5066933.1"/>
    </source>
</evidence>
<dbReference type="AlphaFoldDB" id="A0A9D4UG99"/>
<dbReference type="EMBL" id="JABFUD020000017">
    <property type="protein sequence ID" value="KAI5066933.1"/>
    <property type="molecule type" value="Genomic_DNA"/>
</dbReference>
<organism evidence="1 2">
    <name type="scientific">Adiantum capillus-veneris</name>
    <name type="common">Maidenhair fern</name>
    <dbReference type="NCBI Taxonomy" id="13818"/>
    <lineage>
        <taxon>Eukaryota</taxon>
        <taxon>Viridiplantae</taxon>
        <taxon>Streptophyta</taxon>
        <taxon>Embryophyta</taxon>
        <taxon>Tracheophyta</taxon>
        <taxon>Polypodiopsida</taxon>
        <taxon>Polypodiidae</taxon>
        <taxon>Polypodiales</taxon>
        <taxon>Pteridineae</taxon>
        <taxon>Pteridaceae</taxon>
        <taxon>Vittarioideae</taxon>
        <taxon>Adiantum</taxon>
    </lineage>
</organism>
<dbReference type="OrthoDB" id="2018353at2759"/>
<name>A0A9D4UG99_ADICA</name>
<evidence type="ECO:0000313" key="2">
    <source>
        <dbReference type="Proteomes" id="UP000886520"/>
    </source>
</evidence>
<protein>
    <submittedName>
        <fullName evidence="1">Uncharacterized protein</fullName>
    </submittedName>
</protein>
<sequence>MSGTAAVAAKKGVGLLFSATKSGLSALSGSMNKARKTYASKHESSVLTELKNRGLRPADYLFEALQKVYFLYMAGYKNEVVASALNTGKRLTDMEKSSVPLDVVTAFGHSICDESLKYGDFEKGKFQQSMQDFLNKARTGKEHFDRDSLVHDVYYAVLITAELWYISEVAPGIRLQIHGKF</sequence>
<keyword evidence="2" id="KW-1185">Reference proteome</keyword>
<reference evidence="1" key="1">
    <citation type="submission" date="2021-01" db="EMBL/GenBank/DDBJ databases">
        <title>Adiantum capillus-veneris genome.</title>
        <authorList>
            <person name="Fang Y."/>
            <person name="Liao Q."/>
        </authorList>
    </citation>
    <scope>NUCLEOTIDE SEQUENCE</scope>
    <source>
        <strain evidence="1">H3</strain>
        <tissue evidence="1">Leaf</tissue>
    </source>
</reference>
<accession>A0A9D4UG99</accession>
<gene>
    <name evidence="1" type="ORF">GOP47_0017461</name>
</gene>
<proteinExistence type="predicted"/>